<proteinExistence type="predicted"/>
<dbReference type="RefSeq" id="WP_369739949.1">
    <property type="nucleotide sequence ID" value="NZ_JBGEDP010000001.1"/>
</dbReference>
<keyword evidence="2" id="KW-1185">Reference proteome</keyword>
<dbReference type="Proteomes" id="UP001564760">
    <property type="component" value="Unassembled WGS sequence"/>
</dbReference>
<comment type="caution">
    <text evidence="1">The sequence shown here is derived from an EMBL/GenBank/DDBJ whole genome shotgun (WGS) entry which is preliminary data.</text>
</comment>
<evidence type="ECO:0000313" key="1">
    <source>
        <dbReference type="EMBL" id="MEY8017653.1"/>
    </source>
</evidence>
<sequence>MLPSAANHSYTPELQRALSGLRRAMAAVGHHDLAAQLSGIESRTDDD</sequence>
<protein>
    <submittedName>
        <fullName evidence="1">Uncharacterized protein</fullName>
    </submittedName>
</protein>
<evidence type="ECO:0000313" key="2">
    <source>
        <dbReference type="Proteomes" id="UP001564760"/>
    </source>
</evidence>
<name>A0ABV4CA53_9MYCO</name>
<dbReference type="EMBL" id="JBGEDP010000001">
    <property type="protein sequence ID" value="MEY8017653.1"/>
    <property type="molecule type" value="Genomic_DNA"/>
</dbReference>
<reference evidence="1 2" key="1">
    <citation type="submission" date="2024-08" db="EMBL/GenBank/DDBJ databases">
        <title>Mycobacterium servetensis sp. nov., a novel rapid-growing mycobacterial species recovered from a human patient in Zaragoza, Spain.</title>
        <authorList>
            <person name="Tristancho-Baro A.I."/>
            <person name="Buenestado-Serrano S."/>
            <person name="Garcia De Viedma D."/>
            <person name="Milagro-Beamonte A."/>
            <person name="Burillo N."/>
            <person name="Sanz S."/>
            <person name="Lopez-Calleja A.I."/>
            <person name="Penas-Utrilla D."/>
            <person name="Guardingo M."/>
            <person name="Garcia M.J."/>
            <person name="Vinuelas-Bayon J."/>
        </authorList>
    </citation>
    <scope>NUCLEOTIDE SEQUENCE [LARGE SCALE GENOMIC DNA]</scope>
    <source>
        <strain evidence="2">HUMS_12744610</strain>
    </source>
</reference>
<accession>A0ABV4CA53</accession>
<gene>
    <name evidence="1" type="ORF">AB8998_23090</name>
</gene>
<organism evidence="1 2">
    <name type="scientific">Mycobacterium servetii</name>
    <dbReference type="NCBI Taxonomy" id="3237418"/>
    <lineage>
        <taxon>Bacteria</taxon>
        <taxon>Bacillati</taxon>
        <taxon>Actinomycetota</taxon>
        <taxon>Actinomycetes</taxon>
        <taxon>Mycobacteriales</taxon>
        <taxon>Mycobacteriaceae</taxon>
        <taxon>Mycobacterium</taxon>
    </lineage>
</organism>